<evidence type="ECO:0000259" key="6">
    <source>
        <dbReference type="Pfam" id="PF00150"/>
    </source>
</evidence>
<dbReference type="Gene3D" id="3.20.20.80">
    <property type="entry name" value="Glycosidases"/>
    <property type="match status" value="1"/>
</dbReference>
<dbReference type="GO" id="GO:0009986">
    <property type="term" value="C:cell surface"/>
    <property type="evidence" value="ECO:0007669"/>
    <property type="project" value="TreeGrafter"/>
</dbReference>
<evidence type="ECO:0000313" key="8">
    <source>
        <dbReference type="Proteomes" id="UP000700596"/>
    </source>
</evidence>
<protein>
    <submittedName>
        <fullName evidence="7">Cellulase</fullName>
    </submittedName>
</protein>
<dbReference type="GO" id="GO:0005576">
    <property type="term" value="C:extracellular region"/>
    <property type="evidence" value="ECO:0007669"/>
    <property type="project" value="TreeGrafter"/>
</dbReference>
<evidence type="ECO:0000313" key="7">
    <source>
        <dbReference type="EMBL" id="KAH7121294.1"/>
    </source>
</evidence>
<keyword evidence="2 5" id="KW-0378">Hydrolase</keyword>
<comment type="similarity">
    <text evidence="1 5">Belongs to the glycosyl hydrolase 5 (cellulase A) family.</text>
</comment>
<feature type="domain" description="Glycoside hydrolase family 5" evidence="6">
    <location>
        <begin position="93"/>
        <end position="356"/>
    </location>
</feature>
<dbReference type="AlphaFoldDB" id="A0A9P9IJ23"/>
<dbReference type="EMBL" id="JAGMWT010000010">
    <property type="protein sequence ID" value="KAH7121294.1"/>
    <property type="molecule type" value="Genomic_DNA"/>
</dbReference>
<keyword evidence="3 5" id="KW-0326">Glycosidase</keyword>
<dbReference type="GO" id="GO:0071555">
    <property type="term" value="P:cell wall organization"/>
    <property type="evidence" value="ECO:0007669"/>
    <property type="project" value="UniProtKB-KW"/>
</dbReference>
<dbReference type="FunFam" id="3.20.20.80:FF:000130">
    <property type="entry name" value="Endoglucanase C"/>
    <property type="match status" value="1"/>
</dbReference>
<comment type="caution">
    <text evidence="7">The sequence shown here is derived from an EMBL/GenBank/DDBJ whole genome shotgun (WGS) entry which is preliminary data.</text>
</comment>
<reference evidence="7" key="1">
    <citation type="journal article" date="2021" name="Nat. Commun.">
        <title>Genetic determinants of endophytism in the Arabidopsis root mycobiome.</title>
        <authorList>
            <person name="Mesny F."/>
            <person name="Miyauchi S."/>
            <person name="Thiergart T."/>
            <person name="Pickel B."/>
            <person name="Atanasova L."/>
            <person name="Karlsson M."/>
            <person name="Huettel B."/>
            <person name="Barry K.W."/>
            <person name="Haridas S."/>
            <person name="Chen C."/>
            <person name="Bauer D."/>
            <person name="Andreopoulos W."/>
            <person name="Pangilinan J."/>
            <person name="LaButti K."/>
            <person name="Riley R."/>
            <person name="Lipzen A."/>
            <person name="Clum A."/>
            <person name="Drula E."/>
            <person name="Henrissat B."/>
            <person name="Kohler A."/>
            <person name="Grigoriev I.V."/>
            <person name="Martin F.M."/>
            <person name="Hacquard S."/>
        </authorList>
    </citation>
    <scope>NUCLEOTIDE SEQUENCE</scope>
    <source>
        <strain evidence="7">MPI-CAGE-CH-0243</strain>
    </source>
</reference>
<evidence type="ECO:0000256" key="5">
    <source>
        <dbReference type="RuleBase" id="RU361153"/>
    </source>
</evidence>
<dbReference type="InterPro" id="IPR017853">
    <property type="entry name" value="GH"/>
</dbReference>
<dbReference type="GO" id="GO:0009251">
    <property type="term" value="P:glucan catabolic process"/>
    <property type="evidence" value="ECO:0007669"/>
    <property type="project" value="TreeGrafter"/>
</dbReference>
<name>A0A9P9IJ23_9PLEO</name>
<keyword evidence="8" id="KW-1185">Reference proteome</keyword>
<gene>
    <name evidence="7" type="ORF">B0J11DRAFT_491370</name>
</gene>
<evidence type="ECO:0000256" key="2">
    <source>
        <dbReference type="ARBA" id="ARBA00022801"/>
    </source>
</evidence>
<dbReference type="GO" id="GO:0008422">
    <property type="term" value="F:beta-glucosidase activity"/>
    <property type="evidence" value="ECO:0007669"/>
    <property type="project" value="TreeGrafter"/>
</dbReference>
<evidence type="ECO:0000256" key="3">
    <source>
        <dbReference type="ARBA" id="ARBA00023295"/>
    </source>
</evidence>
<dbReference type="PANTHER" id="PTHR31297:SF13">
    <property type="entry name" value="PUTATIVE-RELATED"/>
    <property type="match status" value="1"/>
</dbReference>
<dbReference type="InterPro" id="IPR050386">
    <property type="entry name" value="Glycosyl_hydrolase_5"/>
</dbReference>
<dbReference type="Pfam" id="PF00150">
    <property type="entry name" value="Cellulase"/>
    <property type="match status" value="1"/>
</dbReference>
<evidence type="ECO:0000256" key="4">
    <source>
        <dbReference type="ARBA" id="ARBA00023316"/>
    </source>
</evidence>
<dbReference type="InterPro" id="IPR001547">
    <property type="entry name" value="Glyco_hydro_5"/>
</dbReference>
<dbReference type="SUPFAM" id="SSF51445">
    <property type="entry name" value="(Trans)glycosidases"/>
    <property type="match status" value="1"/>
</dbReference>
<evidence type="ECO:0000256" key="1">
    <source>
        <dbReference type="ARBA" id="ARBA00005641"/>
    </source>
</evidence>
<keyword evidence="4" id="KW-0961">Cell wall biogenesis/degradation</keyword>
<accession>A0A9P9IJ23</accession>
<dbReference type="PANTHER" id="PTHR31297">
    <property type="entry name" value="GLUCAN ENDO-1,6-BETA-GLUCOSIDASE B"/>
    <property type="match status" value="1"/>
</dbReference>
<organism evidence="7 8">
    <name type="scientific">Dendryphion nanum</name>
    <dbReference type="NCBI Taxonomy" id="256645"/>
    <lineage>
        <taxon>Eukaryota</taxon>
        <taxon>Fungi</taxon>
        <taxon>Dikarya</taxon>
        <taxon>Ascomycota</taxon>
        <taxon>Pezizomycotina</taxon>
        <taxon>Dothideomycetes</taxon>
        <taxon>Pleosporomycetidae</taxon>
        <taxon>Pleosporales</taxon>
        <taxon>Torulaceae</taxon>
        <taxon>Dendryphion</taxon>
    </lineage>
</organism>
<sequence>MAPGALIQEYTSYENKSWPRSNSILKVSGTSIVDGSSNEVILKGVGLGGHLNMENFITGFTGHEHEHRKALTTVLGAKKANYYFDRFLDYFFTEKDAAFLASLGLNTIRIPINYRHFEDDLNPGVYKSEGFRLVDRVVDACAKHGLYVILDLHTAPGGQNQDWHCDSGITKALFWKFKHFQDRVVNLWVAIAKHYRHSPVVAGYNPLNEPADPEHENLIAFYNRIEKSIREVDPEHILFIDGNTYSMDFTHFPSTPLPNAVYACHDYSSMGFPRGGVYTGSVEQQSKLRSSFERKVKYMRDANVPIWNGEFGPVYASAPENGMSADEVNVSRIELLKFQISMYRESGVHWSIWTYKDINYQGMVYTDPESAYMKLLGPFIQKKRDLSADFWGSNDDKVKDVYEPFCNAIKSWIPEHLQNRIYPSPLWTVERHVERVVRETLLSEYLGMEMAEYFEGKSEKELDELARAFKFEECKVRDDLNRVLSDDAKIGEIDVAH</sequence>
<proteinExistence type="inferred from homology"/>
<dbReference type="OrthoDB" id="1887033at2759"/>
<dbReference type="Proteomes" id="UP000700596">
    <property type="component" value="Unassembled WGS sequence"/>
</dbReference>